<proteinExistence type="predicted"/>
<evidence type="ECO:0000256" key="1">
    <source>
        <dbReference type="SAM" id="MobiDB-lite"/>
    </source>
</evidence>
<feature type="compositionally biased region" description="Polar residues" evidence="1">
    <location>
        <begin position="18"/>
        <end position="28"/>
    </location>
</feature>
<dbReference type="AlphaFoldDB" id="A0A9P9AXZ5"/>
<protein>
    <submittedName>
        <fullName evidence="2">Uncharacterized protein</fullName>
    </submittedName>
</protein>
<feature type="compositionally biased region" description="Basic and acidic residues" evidence="1">
    <location>
        <begin position="152"/>
        <end position="165"/>
    </location>
</feature>
<dbReference type="Proteomes" id="UP000777438">
    <property type="component" value="Unassembled WGS sequence"/>
</dbReference>
<name>A0A9P9AXZ5_9HYPO</name>
<evidence type="ECO:0000313" key="3">
    <source>
        <dbReference type="Proteomes" id="UP000777438"/>
    </source>
</evidence>
<organism evidence="2 3">
    <name type="scientific">Thelonectria olida</name>
    <dbReference type="NCBI Taxonomy" id="1576542"/>
    <lineage>
        <taxon>Eukaryota</taxon>
        <taxon>Fungi</taxon>
        <taxon>Dikarya</taxon>
        <taxon>Ascomycota</taxon>
        <taxon>Pezizomycotina</taxon>
        <taxon>Sordariomycetes</taxon>
        <taxon>Hypocreomycetidae</taxon>
        <taxon>Hypocreales</taxon>
        <taxon>Nectriaceae</taxon>
        <taxon>Thelonectria</taxon>
    </lineage>
</organism>
<feature type="region of interest" description="Disordered" evidence="1">
    <location>
        <begin position="82"/>
        <end position="102"/>
    </location>
</feature>
<keyword evidence="3" id="KW-1185">Reference proteome</keyword>
<comment type="caution">
    <text evidence="2">The sequence shown here is derived from an EMBL/GenBank/DDBJ whole genome shotgun (WGS) entry which is preliminary data.</text>
</comment>
<feature type="region of interest" description="Disordered" evidence="1">
    <location>
        <begin position="1"/>
        <end position="40"/>
    </location>
</feature>
<feature type="compositionally biased region" description="Basic and acidic residues" evidence="1">
    <location>
        <begin position="172"/>
        <end position="186"/>
    </location>
</feature>
<evidence type="ECO:0000313" key="2">
    <source>
        <dbReference type="EMBL" id="KAH6898265.1"/>
    </source>
</evidence>
<sequence length="241" mass="25686">MWTTNGVKITRVRKETVSPVSKTPTTRNLEPVPTTHAKTKAAPDKLLTTDASAELTPVTPLDAASGLLQIGLIALPIDVKMPTASSPRRSPTGGVRHGRVPETAAHNSGLTWCGICALSTWKLLMSEKGADGEKNGNETSDMSGDDGNGNEMSEKGDGDEKHGNKMSEMSGDDGHENGNVDNDDHHHSRCRSPHCHRCLKTGSGRGRDGGNGMTWNGMTWTGHEVSSDVAITMYSNLVALF</sequence>
<feature type="region of interest" description="Disordered" evidence="1">
    <location>
        <begin position="129"/>
        <end position="193"/>
    </location>
</feature>
<reference evidence="2 3" key="1">
    <citation type="journal article" date="2021" name="Nat. Commun.">
        <title>Genetic determinants of endophytism in the Arabidopsis root mycobiome.</title>
        <authorList>
            <person name="Mesny F."/>
            <person name="Miyauchi S."/>
            <person name="Thiergart T."/>
            <person name="Pickel B."/>
            <person name="Atanasova L."/>
            <person name="Karlsson M."/>
            <person name="Huettel B."/>
            <person name="Barry K.W."/>
            <person name="Haridas S."/>
            <person name="Chen C."/>
            <person name="Bauer D."/>
            <person name="Andreopoulos W."/>
            <person name="Pangilinan J."/>
            <person name="LaButti K."/>
            <person name="Riley R."/>
            <person name="Lipzen A."/>
            <person name="Clum A."/>
            <person name="Drula E."/>
            <person name="Henrissat B."/>
            <person name="Kohler A."/>
            <person name="Grigoriev I.V."/>
            <person name="Martin F.M."/>
            <person name="Hacquard S."/>
        </authorList>
    </citation>
    <scope>NUCLEOTIDE SEQUENCE [LARGE SCALE GENOMIC DNA]</scope>
    <source>
        <strain evidence="2 3">MPI-CAGE-CH-0241</strain>
    </source>
</reference>
<gene>
    <name evidence="2" type="ORF">B0T10DRAFT_453609</name>
</gene>
<dbReference type="EMBL" id="JAGPYM010000002">
    <property type="protein sequence ID" value="KAH6898265.1"/>
    <property type="molecule type" value="Genomic_DNA"/>
</dbReference>
<accession>A0A9P9AXZ5</accession>